<proteinExistence type="predicted"/>
<evidence type="ECO:0000259" key="2">
    <source>
        <dbReference type="PROSITE" id="PS50883"/>
    </source>
</evidence>
<dbReference type="CDD" id="cd01949">
    <property type="entry name" value="GGDEF"/>
    <property type="match status" value="1"/>
</dbReference>
<feature type="domain" description="EAL" evidence="2">
    <location>
        <begin position="746"/>
        <end position="996"/>
    </location>
</feature>
<keyword evidence="1" id="KW-0472">Membrane</keyword>
<dbReference type="InterPro" id="IPR035919">
    <property type="entry name" value="EAL_sf"/>
</dbReference>
<accession>A0A7S6WM95</accession>
<dbReference type="PANTHER" id="PTHR33121:SF71">
    <property type="entry name" value="OXYGEN SENSOR PROTEIN DOSP"/>
    <property type="match status" value="1"/>
</dbReference>
<feature type="transmembrane region" description="Helical" evidence="1">
    <location>
        <begin position="18"/>
        <end position="38"/>
    </location>
</feature>
<dbReference type="EMBL" id="CP061839">
    <property type="protein sequence ID" value="QOW59715.1"/>
    <property type="molecule type" value="Genomic_DNA"/>
</dbReference>
<dbReference type="Pfam" id="PF00563">
    <property type="entry name" value="EAL"/>
    <property type="match status" value="1"/>
</dbReference>
<organism evidence="4 5">
    <name type="scientific">Treponema pedis</name>
    <dbReference type="NCBI Taxonomy" id="409322"/>
    <lineage>
        <taxon>Bacteria</taxon>
        <taxon>Pseudomonadati</taxon>
        <taxon>Spirochaetota</taxon>
        <taxon>Spirochaetia</taxon>
        <taxon>Spirochaetales</taxon>
        <taxon>Treponemataceae</taxon>
        <taxon>Treponema</taxon>
    </lineage>
</organism>
<dbReference type="SUPFAM" id="SSF55073">
    <property type="entry name" value="Nucleotide cyclase"/>
    <property type="match status" value="1"/>
</dbReference>
<dbReference type="InterPro" id="IPR001633">
    <property type="entry name" value="EAL_dom"/>
</dbReference>
<dbReference type="InterPro" id="IPR043128">
    <property type="entry name" value="Rev_trsase/Diguanyl_cyclase"/>
</dbReference>
<dbReference type="Proteomes" id="UP000593915">
    <property type="component" value="Chromosome"/>
</dbReference>
<dbReference type="RefSeq" id="WP_194075348.1">
    <property type="nucleotide sequence ID" value="NZ_CP061839.1"/>
</dbReference>
<dbReference type="CDD" id="cd01948">
    <property type="entry name" value="EAL"/>
    <property type="match status" value="1"/>
</dbReference>
<dbReference type="PANTHER" id="PTHR33121">
    <property type="entry name" value="CYCLIC DI-GMP PHOSPHODIESTERASE PDEF"/>
    <property type="match status" value="1"/>
</dbReference>
<evidence type="ECO:0000256" key="1">
    <source>
        <dbReference type="SAM" id="Phobius"/>
    </source>
</evidence>
<dbReference type="InterPro" id="IPR050706">
    <property type="entry name" value="Cyclic-di-GMP_PDE-like"/>
</dbReference>
<dbReference type="InterPro" id="IPR029787">
    <property type="entry name" value="Nucleotide_cyclase"/>
</dbReference>
<dbReference type="SMART" id="SM00267">
    <property type="entry name" value="GGDEF"/>
    <property type="match status" value="1"/>
</dbReference>
<evidence type="ECO:0000313" key="5">
    <source>
        <dbReference type="Proteomes" id="UP000593915"/>
    </source>
</evidence>
<dbReference type="InterPro" id="IPR000160">
    <property type="entry name" value="GGDEF_dom"/>
</dbReference>
<dbReference type="NCBIfam" id="TIGR00254">
    <property type="entry name" value="GGDEF"/>
    <property type="match status" value="1"/>
</dbReference>
<reference evidence="4 5" key="1">
    <citation type="submission" date="2020-09" db="EMBL/GenBank/DDBJ databases">
        <title>Characterization of Treponema spp. from bovine digital dermatitis in Korea.</title>
        <authorList>
            <person name="Espiritu H.M."/>
            <person name="Cho Y.I."/>
            <person name="Mamuad L."/>
        </authorList>
    </citation>
    <scope>NUCLEOTIDE SEQUENCE [LARGE SCALE GENOMIC DNA]</scope>
    <source>
        <strain evidence="4 5">KS1</strain>
    </source>
</reference>
<keyword evidence="1" id="KW-1133">Transmembrane helix</keyword>
<keyword evidence="1" id="KW-0812">Transmembrane</keyword>
<dbReference type="AlphaFoldDB" id="A0A7S6WM95"/>
<evidence type="ECO:0000313" key="4">
    <source>
        <dbReference type="EMBL" id="QOW59715.1"/>
    </source>
</evidence>
<dbReference type="GO" id="GO:0071111">
    <property type="term" value="F:cyclic-guanylate-specific phosphodiesterase activity"/>
    <property type="evidence" value="ECO:0007669"/>
    <property type="project" value="InterPro"/>
</dbReference>
<dbReference type="SMART" id="SM00052">
    <property type="entry name" value="EAL"/>
    <property type="match status" value="1"/>
</dbReference>
<dbReference type="PROSITE" id="PS50883">
    <property type="entry name" value="EAL"/>
    <property type="match status" value="1"/>
</dbReference>
<dbReference type="Gene3D" id="3.30.450.20">
    <property type="entry name" value="PAS domain"/>
    <property type="match status" value="1"/>
</dbReference>
<dbReference type="SUPFAM" id="SSF141868">
    <property type="entry name" value="EAL domain-like"/>
    <property type="match status" value="1"/>
</dbReference>
<dbReference type="Pfam" id="PF00990">
    <property type="entry name" value="GGDEF"/>
    <property type="match status" value="1"/>
</dbReference>
<gene>
    <name evidence="4" type="ORF">IFE08_07455</name>
</gene>
<feature type="domain" description="GGDEF" evidence="3">
    <location>
        <begin position="602"/>
        <end position="737"/>
    </location>
</feature>
<protein>
    <submittedName>
        <fullName evidence="4">EAL domain-containing protein</fullName>
    </submittedName>
</protein>
<evidence type="ECO:0000259" key="3">
    <source>
        <dbReference type="PROSITE" id="PS50887"/>
    </source>
</evidence>
<dbReference type="Gene3D" id="3.30.70.270">
    <property type="match status" value="1"/>
</dbReference>
<name>A0A7S6WM95_9SPIR</name>
<sequence length="1005" mass="115595">MKVKKNTSRYKTTMLTRLLIPMIFVFVIQSSVMIFMFLNSGLLNKSDDSAYIEFSEKVLSRKIYIENEKFKRWTAFQGINEEILSVIINVLNEEGLSQKEIINRDDVQNKIMEDIIPMLIYLLRKNNVMGIFLVLDSPRSLSESGTDFSYPGIYLRNPSLLLSPAENNDLRLLHGNPETVEQYKIALDDEYKKYFSISNRLNDENSKYFNYPIRLAKLGINASTEQMSYWSPPFNLCEKEEVITYSIPLKDDDENIYGVLGIDLSINYLKSFLYFDELYSGRKGLYCIATRDTSVDSLEFTPICVSGTSVDLTASQFPVLNVVKTGYKNVYRIENSMFLGSKQCVAVEKFNMYPPKSFYGNQEWVLMGIVPENDILSFSSTLIGIFWQTLFIAGILFLTGAYLSSKHISNMLARVVSKIENSDQTKPLHLEKMNIVELDSLISSIENLSIGVFNAASRVSKIVEQLQVPIGVFEHNIILGTVFCNSIWFKLFNIRKYSTDTVLNDAEFYQMLNELEYYINSKEGSKTIYAIPTGEPGKVRWIRFTGMKENERVMGIALDITRENEDRTRLEMQMNYDDLTGLYNRNAFDRKISEVFKQRHIGICALVMWDIDNLKYLNDSFGHTYGDAHLQIFGKKLSTLQQDRCIVCRRSGDEFYTFFYSFSTADEIRLLLNAFWKEIQEMTIVLPSGEETRLRVSGGIAWYPYDADNQADLIRYADFAIYDVKHSFKGSLHDFNLDMYKKNYILIQGTEALNKMFEKNLIEYAMQPIIVAATGEIYGYEMLMRSMMSEFKSPEDILRLARAQSKLHILEEITFFAAMETFTEKIKSGEISKTSKVFLNTVSSQILTETKITEFEDRFTPYLSNIVLEITESEPLNTAFYSIKSDLIQKWNAMIAIDDFGSGYSNDSSLVFLSPNLVKIDISIVREIHKSLDKQNLLENLISYAKKRDIIVLAEGVETIEEIKVLLGFGVDLFQGYFFAKPSFTIEPIPPENLQALRDAYIDKI</sequence>
<dbReference type="Gene3D" id="3.20.20.450">
    <property type="entry name" value="EAL domain"/>
    <property type="match status" value="1"/>
</dbReference>
<dbReference type="PROSITE" id="PS50887">
    <property type="entry name" value="GGDEF"/>
    <property type="match status" value="1"/>
</dbReference>